<dbReference type="AlphaFoldDB" id="A0A180GNK0"/>
<dbReference type="EnsemblFungi" id="PTTG_27008-t43_1">
    <property type="protein sequence ID" value="PTTG_27008-t43_1-p1"/>
    <property type="gene ID" value="PTTG_27008"/>
</dbReference>
<proteinExistence type="inferred from homology"/>
<dbReference type="PROSITE" id="PS50294">
    <property type="entry name" value="WD_REPEATS_REGION"/>
    <property type="match status" value="1"/>
</dbReference>
<comment type="similarity">
    <text evidence="6">Belongs to the WD repeat WDR6 family.</text>
</comment>
<sequence>MSQQTRELSSNDRSFVGPITSLRIISSPLKASDQLLLVGSGSFLSIFSLAPSTHLPSRRNSEPPKLYRKVLTHDRIHRIKPLEYPKGNVEGPIDTLSGSFVCAGGREFAICSLESSLVNVDAQECKNSARSETFNLSNPSWPFFARRYRDFIFKKLKALTIDDWIIDIDYRGRSSTGHTQIALLTAHNRLIIYRLDACGHLQEISSVACQDTTLLLSGQILIREQDQLDIFCIAGGAISGNVTIWEWKADNQCQSIQSIQTTLIGHRGAVYDLSYSALGEKLCTASEDRSLRVWDLTNPGTPALVLWGHLGRVWRVHWWNSEQLTSVGEDCRALTWKISTPRTPDTLETGSNNRTKFSPKPFSIIQSAHDGRSIWSVTHDEKTGYLLTGGADGKICSALIEPNNNTAEIISKKISSTNQSSIKAFNVSSDASKVVFVCQDGSIYTRFLFDKNSPETLVYRHHSAFRSQCHVRFVPGCDRAAFIATNQGHLLSIHDIGESDPKTQLHDLGHTITMFTVCVTTDLNVFALIYDCKQNACLLYKISENRDPELIFRMCLRSMKTPTCIKLLETKDPARLLVFAGDVTGCLAVSEVSQKESCIGPIASLHENGILDIDLDQKQDHSFNCYKNCLSLSTLGHDGNLTKCYVEVVNNEIKILQIHQNPISKGSLETFLDYPHNLRYIAGFEKAWWKIFDRHTGSMIGSCKVACNGKPNMWVCRNRANRSFLFYQQKGSILVDELSLPSISSPMSFMPDFGTHGREINCLKVASVFQGLSEIVATGSENGVLELSLNQRQSTSEPLIRVYRNARIPFAVKCLAWLKNSSQCGVTQKFCNGFQVQRDSLFLVISGSREMFQIFQITLDWHPKASSINEIDLGVMPWSCFSQRSAEESEVRIMDLDPLHLGDAVWLLSTSQSDGNIRVWTLDVDKKEQQLLFQYKTHYCVFSIQLLHLEVLNVWEILILAGLADGTVRVLTLPKIDFAAIKEGKILESQTIELLLTLPHHQSGVRCVKSYSQNKRLIIATGGDDNSLVVQCLEFFRRGSTGSLEANVIDDISGFSQRPQSNEAMIPDVFMLGFHSLDDEQGIKDRITLFSVSADQKLKVWSINSTPKANSPPQIDLLNIFHTDVADCTSIDLAVDLTNHSTHQIGKHAYRSNHNPCIFLAGIGVERRQLTTSVFNPSSL</sequence>
<dbReference type="EMBL" id="ADAS02000040">
    <property type="protein sequence ID" value="OAV94386.1"/>
    <property type="molecule type" value="Genomic_DNA"/>
</dbReference>
<keyword evidence="10" id="KW-1185">Reference proteome</keyword>
<dbReference type="SUPFAM" id="SSF50978">
    <property type="entry name" value="WD40 repeat-like"/>
    <property type="match status" value="2"/>
</dbReference>
<reference evidence="8" key="2">
    <citation type="submission" date="2016-05" db="EMBL/GenBank/DDBJ databases">
        <title>Comparative analysis highlights variable genome content of wheat rusts and divergence of the mating loci.</title>
        <authorList>
            <person name="Cuomo C.A."/>
            <person name="Bakkeren G."/>
            <person name="Szabo L."/>
            <person name="Khalil H."/>
            <person name="Joly D."/>
            <person name="Goldberg J."/>
            <person name="Young S."/>
            <person name="Zeng Q."/>
            <person name="Fellers J."/>
        </authorList>
    </citation>
    <scope>NUCLEOTIDE SEQUENCE [LARGE SCALE GENOMIC DNA]</scope>
    <source>
        <strain evidence="8">1-1 BBBD Race 1</strain>
    </source>
</reference>
<dbReference type="InterPro" id="IPR019775">
    <property type="entry name" value="WD40_repeat_CS"/>
</dbReference>
<keyword evidence="2" id="KW-0963">Cytoplasm</keyword>
<gene>
    <name evidence="8" type="ORF">PTTG_27008</name>
</gene>
<keyword evidence="3 7" id="KW-0853">WD repeat</keyword>
<evidence type="ECO:0000313" key="9">
    <source>
        <dbReference type="EnsemblFungi" id="PTTG_27008-t43_1-p1"/>
    </source>
</evidence>
<keyword evidence="5" id="KW-0677">Repeat</keyword>
<dbReference type="PROSITE" id="PS00678">
    <property type="entry name" value="WD_REPEATS_1"/>
    <property type="match status" value="1"/>
</dbReference>
<dbReference type="InterPro" id="IPR001680">
    <property type="entry name" value="WD40_rpt"/>
</dbReference>
<accession>A0A180GNK0</accession>
<evidence type="ECO:0000256" key="2">
    <source>
        <dbReference type="ARBA" id="ARBA00022490"/>
    </source>
</evidence>
<dbReference type="InterPro" id="IPR015943">
    <property type="entry name" value="WD40/YVTN_repeat-like_dom_sf"/>
</dbReference>
<keyword evidence="4" id="KW-0819">tRNA processing</keyword>
<evidence type="ECO:0000256" key="7">
    <source>
        <dbReference type="PROSITE-ProRule" id="PRU00221"/>
    </source>
</evidence>
<evidence type="ECO:0000256" key="6">
    <source>
        <dbReference type="ARBA" id="ARBA00038255"/>
    </source>
</evidence>
<evidence type="ECO:0000256" key="5">
    <source>
        <dbReference type="ARBA" id="ARBA00022737"/>
    </source>
</evidence>
<dbReference type="GO" id="GO:0030488">
    <property type="term" value="P:tRNA methylation"/>
    <property type="evidence" value="ECO:0007669"/>
    <property type="project" value="TreeGrafter"/>
</dbReference>
<organism evidence="8">
    <name type="scientific">Puccinia triticina (isolate 1-1 / race 1 (BBBD))</name>
    <name type="common">Brown leaf rust fungus</name>
    <dbReference type="NCBI Taxonomy" id="630390"/>
    <lineage>
        <taxon>Eukaryota</taxon>
        <taxon>Fungi</taxon>
        <taxon>Dikarya</taxon>
        <taxon>Basidiomycota</taxon>
        <taxon>Pucciniomycotina</taxon>
        <taxon>Pucciniomycetes</taxon>
        <taxon>Pucciniales</taxon>
        <taxon>Pucciniaceae</taxon>
        <taxon>Puccinia</taxon>
    </lineage>
</organism>
<dbReference type="Proteomes" id="UP000005240">
    <property type="component" value="Unassembled WGS sequence"/>
</dbReference>
<comment type="subcellular location">
    <subcellularLocation>
        <location evidence="1">Cytoplasm</location>
    </subcellularLocation>
</comment>
<evidence type="ECO:0000256" key="1">
    <source>
        <dbReference type="ARBA" id="ARBA00004496"/>
    </source>
</evidence>
<dbReference type="PANTHER" id="PTHR14344:SF3">
    <property type="entry name" value="WD REPEAT-CONTAINING PROTEIN 6"/>
    <property type="match status" value="1"/>
</dbReference>
<dbReference type="PROSITE" id="PS50082">
    <property type="entry name" value="WD_REPEATS_2"/>
    <property type="match status" value="1"/>
</dbReference>
<dbReference type="PANTHER" id="PTHR14344">
    <property type="entry name" value="WD REPEAT PROTEIN"/>
    <property type="match status" value="1"/>
</dbReference>
<evidence type="ECO:0000313" key="8">
    <source>
        <dbReference type="EMBL" id="OAV94386.1"/>
    </source>
</evidence>
<dbReference type="InterPro" id="IPR036322">
    <property type="entry name" value="WD40_repeat_dom_sf"/>
</dbReference>
<evidence type="ECO:0000256" key="3">
    <source>
        <dbReference type="ARBA" id="ARBA00022574"/>
    </source>
</evidence>
<protein>
    <submittedName>
        <fullName evidence="9">WD_REPEATS_REGION domain-containing protein</fullName>
    </submittedName>
</protein>
<dbReference type="OrthoDB" id="5594999at2759"/>
<dbReference type="Gene3D" id="2.130.10.10">
    <property type="entry name" value="YVTN repeat-like/Quinoprotein amine dehydrogenase"/>
    <property type="match status" value="2"/>
</dbReference>
<dbReference type="SMART" id="SM00320">
    <property type="entry name" value="WD40"/>
    <property type="match status" value="6"/>
</dbReference>
<evidence type="ECO:0000256" key="4">
    <source>
        <dbReference type="ARBA" id="ARBA00022694"/>
    </source>
</evidence>
<dbReference type="VEuPathDB" id="FungiDB:PTTG_27008"/>
<reference evidence="8" key="1">
    <citation type="submission" date="2009-11" db="EMBL/GenBank/DDBJ databases">
        <authorList>
            <consortium name="The Broad Institute Genome Sequencing Platform"/>
            <person name="Ward D."/>
            <person name="Feldgarden M."/>
            <person name="Earl A."/>
            <person name="Young S.K."/>
            <person name="Zeng Q."/>
            <person name="Koehrsen M."/>
            <person name="Alvarado L."/>
            <person name="Berlin A."/>
            <person name="Bochicchio J."/>
            <person name="Borenstein D."/>
            <person name="Chapman S.B."/>
            <person name="Chen Z."/>
            <person name="Engels R."/>
            <person name="Freedman E."/>
            <person name="Gellesch M."/>
            <person name="Goldberg J."/>
            <person name="Griggs A."/>
            <person name="Gujja S."/>
            <person name="Heilman E."/>
            <person name="Heiman D."/>
            <person name="Hepburn T."/>
            <person name="Howarth C."/>
            <person name="Jen D."/>
            <person name="Larson L."/>
            <person name="Lewis B."/>
            <person name="Mehta T."/>
            <person name="Park D."/>
            <person name="Pearson M."/>
            <person name="Roberts A."/>
            <person name="Saif S."/>
            <person name="Shea T."/>
            <person name="Shenoy N."/>
            <person name="Sisk P."/>
            <person name="Stolte C."/>
            <person name="Sykes S."/>
            <person name="Thomson T."/>
            <person name="Walk T."/>
            <person name="White J."/>
            <person name="Yandava C."/>
            <person name="Izard J."/>
            <person name="Baranova O.V."/>
            <person name="Blanton J.M."/>
            <person name="Tanner A.C."/>
            <person name="Dewhirst F.E."/>
            <person name="Haas B."/>
            <person name="Nusbaum C."/>
            <person name="Birren B."/>
        </authorList>
    </citation>
    <scope>NUCLEOTIDE SEQUENCE [LARGE SCALE GENOMIC DNA]</scope>
    <source>
        <strain evidence="8">1-1 BBBD Race 1</strain>
    </source>
</reference>
<feature type="repeat" description="WD" evidence="7">
    <location>
        <begin position="263"/>
        <end position="298"/>
    </location>
</feature>
<name>A0A180GNK0_PUCT1</name>
<dbReference type="InterPro" id="IPR051973">
    <property type="entry name" value="tRNA_Anticodon_Mtase-Reg"/>
</dbReference>
<reference evidence="9" key="4">
    <citation type="submission" date="2025-05" db="UniProtKB">
        <authorList>
            <consortium name="EnsemblFungi"/>
        </authorList>
    </citation>
    <scope>IDENTIFICATION</scope>
    <source>
        <strain evidence="9">isolate 1-1 / race 1 (BBBD)</strain>
    </source>
</reference>
<reference evidence="9 10" key="3">
    <citation type="journal article" date="2017" name="G3 (Bethesda)">
        <title>Comparative analysis highlights variable genome content of wheat rusts and divergence of the mating loci.</title>
        <authorList>
            <person name="Cuomo C.A."/>
            <person name="Bakkeren G."/>
            <person name="Khalil H.B."/>
            <person name="Panwar V."/>
            <person name="Joly D."/>
            <person name="Linning R."/>
            <person name="Sakthikumar S."/>
            <person name="Song X."/>
            <person name="Adiconis X."/>
            <person name="Fan L."/>
            <person name="Goldberg J.M."/>
            <person name="Levin J.Z."/>
            <person name="Young S."/>
            <person name="Zeng Q."/>
            <person name="Anikster Y."/>
            <person name="Bruce M."/>
            <person name="Wang M."/>
            <person name="Yin C."/>
            <person name="McCallum B."/>
            <person name="Szabo L.J."/>
            <person name="Hulbert S."/>
            <person name="Chen X."/>
            <person name="Fellers J.P."/>
        </authorList>
    </citation>
    <scope>NUCLEOTIDE SEQUENCE</scope>
    <source>
        <strain evidence="9">isolate 1-1 / race 1 (BBBD)</strain>
        <strain evidence="10">Isolate 1-1 / race 1 (BBBD)</strain>
    </source>
</reference>
<dbReference type="STRING" id="630390.A0A180GNK0"/>
<dbReference type="Pfam" id="PF00400">
    <property type="entry name" value="WD40"/>
    <property type="match status" value="2"/>
</dbReference>
<evidence type="ECO:0000313" key="10">
    <source>
        <dbReference type="Proteomes" id="UP000005240"/>
    </source>
</evidence>
<dbReference type="GO" id="GO:0005737">
    <property type="term" value="C:cytoplasm"/>
    <property type="evidence" value="ECO:0007669"/>
    <property type="project" value="UniProtKB-SubCell"/>
</dbReference>